<evidence type="ECO:0000313" key="3">
    <source>
        <dbReference type="Proteomes" id="UP000475545"/>
    </source>
</evidence>
<dbReference type="SUPFAM" id="SSF47598">
    <property type="entry name" value="Ribbon-helix-helix"/>
    <property type="match status" value="1"/>
</dbReference>
<dbReference type="GO" id="GO:0006355">
    <property type="term" value="P:regulation of DNA-templated transcription"/>
    <property type="evidence" value="ECO:0007669"/>
    <property type="project" value="InterPro"/>
</dbReference>
<dbReference type="AlphaFoldDB" id="A0A6L7GLL6"/>
<dbReference type="CDD" id="cd21631">
    <property type="entry name" value="RHH_CopG_NikR-like"/>
    <property type="match status" value="1"/>
</dbReference>
<name>A0A6L7GLL6_9ACTN</name>
<proteinExistence type="predicted"/>
<accession>A0A6L7GLL6</accession>
<dbReference type="RefSeq" id="WP_202398153.1">
    <property type="nucleotide sequence ID" value="NZ_CP102850.1"/>
</dbReference>
<comment type="caution">
    <text evidence="2">The sequence shown here is derived from an EMBL/GenBank/DDBJ whole genome shotgun (WGS) entry which is preliminary data.</text>
</comment>
<reference evidence="2 3" key="1">
    <citation type="submission" date="2019-11" db="EMBL/GenBank/DDBJ databases">
        <title>Gordonia sp. nov., a novel actinobacterium isolated from mangrove soil in Hainan.</title>
        <authorList>
            <person name="Huang X."/>
            <person name="Xie Y."/>
            <person name="Chu X."/>
            <person name="Xiao K."/>
        </authorList>
    </citation>
    <scope>NUCLEOTIDE SEQUENCE [LARGE SCALE GENOMIC DNA]</scope>
    <source>
        <strain evidence="2 3">HNM0687</strain>
    </source>
</reference>
<protein>
    <submittedName>
        <fullName evidence="2">Ribbon-helix-helix protein, CopG family</fullName>
    </submittedName>
</protein>
<dbReference type="Pfam" id="PF01402">
    <property type="entry name" value="RHH_1"/>
    <property type="match status" value="1"/>
</dbReference>
<evidence type="ECO:0000259" key="1">
    <source>
        <dbReference type="Pfam" id="PF01402"/>
    </source>
</evidence>
<sequence>MAKTTLYLPDDLKRAIELEARRRAISEAEVVRQALREALSGNTVRPRGALFSGSEPIADRVDELLDGFGE</sequence>
<dbReference type="Proteomes" id="UP000475545">
    <property type="component" value="Unassembled WGS sequence"/>
</dbReference>
<dbReference type="EMBL" id="WMBR01000001">
    <property type="protein sequence ID" value="MXP20141.1"/>
    <property type="molecule type" value="Genomic_DNA"/>
</dbReference>
<organism evidence="2 3">
    <name type="scientific">Gordonia mangrovi</name>
    <dbReference type="NCBI Taxonomy" id="2665643"/>
    <lineage>
        <taxon>Bacteria</taxon>
        <taxon>Bacillati</taxon>
        <taxon>Actinomycetota</taxon>
        <taxon>Actinomycetes</taxon>
        <taxon>Mycobacteriales</taxon>
        <taxon>Gordoniaceae</taxon>
        <taxon>Gordonia</taxon>
    </lineage>
</organism>
<keyword evidence="3" id="KW-1185">Reference proteome</keyword>
<dbReference type="InterPro" id="IPR002145">
    <property type="entry name" value="CopG"/>
</dbReference>
<evidence type="ECO:0000313" key="2">
    <source>
        <dbReference type="EMBL" id="MXP20141.1"/>
    </source>
</evidence>
<feature type="domain" description="Ribbon-helix-helix protein CopG" evidence="1">
    <location>
        <begin position="4"/>
        <end position="39"/>
    </location>
</feature>
<gene>
    <name evidence="2" type="ORF">GIY30_01990</name>
</gene>
<dbReference type="InterPro" id="IPR010985">
    <property type="entry name" value="Ribbon_hlx_hlx"/>
</dbReference>